<sequence length="49" mass="5290">MNQATGDSILVAINVVFKDGNENALVLAFIMLVLWVILIIGIYSRGGVK</sequence>
<keyword evidence="1" id="KW-1133">Transmembrane helix</keyword>
<organism evidence="2">
    <name type="scientific">marine sediment metagenome</name>
    <dbReference type="NCBI Taxonomy" id="412755"/>
    <lineage>
        <taxon>unclassified sequences</taxon>
        <taxon>metagenomes</taxon>
        <taxon>ecological metagenomes</taxon>
    </lineage>
</organism>
<reference evidence="2" key="1">
    <citation type="journal article" date="2014" name="Front. Microbiol.">
        <title>High frequency of phylogenetically diverse reductive dehalogenase-homologous genes in deep subseafloor sedimentary metagenomes.</title>
        <authorList>
            <person name="Kawai M."/>
            <person name="Futagami T."/>
            <person name="Toyoda A."/>
            <person name="Takaki Y."/>
            <person name="Nishi S."/>
            <person name="Hori S."/>
            <person name="Arai W."/>
            <person name="Tsubouchi T."/>
            <person name="Morono Y."/>
            <person name="Uchiyama I."/>
            <person name="Ito T."/>
            <person name="Fujiyama A."/>
            <person name="Inagaki F."/>
            <person name="Takami H."/>
        </authorList>
    </citation>
    <scope>NUCLEOTIDE SEQUENCE</scope>
    <source>
        <strain evidence="2">Expedition CK06-06</strain>
    </source>
</reference>
<name>X0RUB7_9ZZZZ</name>
<comment type="caution">
    <text evidence="2">The sequence shown here is derived from an EMBL/GenBank/DDBJ whole genome shotgun (WGS) entry which is preliminary data.</text>
</comment>
<evidence type="ECO:0000313" key="2">
    <source>
        <dbReference type="EMBL" id="GAF67347.1"/>
    </source>
</evidence>
<proteinExistence type="predicted"/>
<dbReference type="AlphaFoldDB" id="X0RUB7"/>
<evidence type="ECO:0000256" key="1">
    <source>
        <dbReference type="SAM" id="Phobius"/>
    </source>
</evidence>
<dbReference type="EMBL" id="BARS01007541">
    <property type="protein sequence ID" value="GAF67347.1"/>
    <property type="molecule type" value="Genomic_DNA"/>
</dbReference>
<keyword evidence="1" id="KW-0812">Transmembrane</keyword>
<keyword evidence="1" id="KW-0472">Membrane</keyword>
<feature type="transmembrane region" description="Helical" evidence="1">
    <location>
        <begin position="24"/>
        <end position="43"/>
    </location>
</feature>
<gene>
    <name evidence="2" type="ORF">S01H1_14490</name>
</gene>
<protein>
    <submittedName>
        <fullName evidence="2">Uncharacterized protein</fullName>
    </submittedName>
</protein>
<accession>X0RUB7</accession>